<sequence>MTQLCDQNAQALFTNLIDGADLNMTPNQPLTDDRDTNGNYTNMFASDREITVIDTDVGSTLRTSSTQKILFFIIRFMELLTGRNADDKTCRSTTAQNLEQRLEQPSRRIHLEFIVSNSDVIYASDTFDSTFTEKEHERDKEVRTQVTRKVANTSQQRWDRTIDSKAGNVYTCQDYTIISLGTAETKIIDIINVPVIYRVPRNTTISRISITRQSSFIEGLPQFMQNPPAFGMQQTQQSSTLTLPAPSSLGHPTFQPPALVQQQQNRVQEHSYVNGVLIDSPEIALTRRIAQDQQSLWKKEKSQRIDQSLFCPEALQKLLINMNQQQFITHRDFSVYRSYSLRYLGSKANGKHHRGIKQGLQNVSAFIQRHARQVHITVNDWKAFCREVDTDFYINTVRRELNEDDNNHQHYDHEHDHDHSHIHNIERKYRKDQFDL</sequence>
<evidence type="ECO:0000313" key="2">
    <source>
        <dbReference type="Proteomes" id="UP000324800"/>
    </source>
</evidence>
<dbReference type="EMBL" id="SNRW01004210">
    <property type="protein sequence ID" value="KAA6387857.1"/>
    <property type="molecule type" value="Genomic_DNA"/>
</dbReference>
<dbReference type="AlphaFoldDB" id="A0A5J4VYZ1"/>
<reference evidence="1 2" key="1">
    <citation type="submission" date="2019-03" db="EMBL/GenBank/DDBJ databases">
        <title>Single cell metagenomics reveals metabolic interactions within the superorganism composed of flagellate Streblomastix strix and complex community of Bacteroidetes bacteria on its surface.</title>
        <authorList>
            <person name="Treitli S.C."/>
            <person name="Kolisko M."/>
            <person name="Husnik F."/>
            <person name="Keeling P."/>
            <person name="Hampl V."/>
        </authorList>
    </citation>
    <scope>NUCLEOTIDE SEQUENCE [LARGE SCALE GENOMIC DNA]</scope>
    <source>
        <strain evidence="1">ST1C</strain>
    </source>
</reference>
<gene>
    <name evidence="1" type="ORF">EZS28_016617</name>
</gene>
<protein>
    <submittedName>
        <fullName evidence="1">Uncharacterized protein</fullName>
    </submittedName>
</protein>
<comment type="caution">
    <text evidence="1">The sequence shown here is derived from an EMBL/GenBank/DDBJ whole genome shotgun (WGS) entry which is preliminary data.</text>
</comment>
<proteinExistence type="predicted"/>
<name>A0A5J4VYZ1_9EUKA</name>
<evidence type="ECO:0000313" key="1">
    <source>
        <dbReference type="EMBL" id="KAA6387857.1"/>
    </source>
</evidence>
<accession>A0A5J4VYZ1</accession>
<dbReference type="Proteomes" id="UP000324800">
    <property type="component" value="Unassembled WGS sequence"/>
</dbReference>
<organism evidence="1 2">
    <name type="scientific">Streblomastix strix</name>
    <dbReference type="NCBI Taxonomy" id="222440"/>
    <lineage>
        <taxon>Eukaryota</taxon>
        <taxon>Metamonada</taxon>
        <taxon>Preaxostyla</taxon>
        <taxon>Oxymonadida</taxon>
        <taxon>Streblomastigidae</taxon>
        <taxon>Streblomastix</taxon>
    </lineage>
</organism>